<evidence type="ECO:0000256" key="2">
    <source>
        <dbReference type="ARBA" id="ARBA00022670"/>
    </source>
</evidence>
<dbReference type="InterPro" id="IPR015500">
    <property type="entry name" value="Peptidase_S8_subtilisin-rel"/>
</dbReference>
<feature type="active site" description="Charge relay system" evidence="5">
    <location>
        <position position="42"/>
    </location>
</feature>
<dbReference type="AlphaFoldDB" id="A0A845LC37"/>
<feature type="domain" description="Copper amine oxidase-like N-terminal" evidence="7">
    <location>
        <begin position="293"/>
        <end position="347"/>
    </location>
</feature>
<dbReference type="InterPro" id="IPR022398">
    <property type="entry name" value="Peptidase_S8_His-AS"/>
</dbReference>
<dbReference type="GO" id="GO:0006508">
    <property type="term" value="P:proteolysis"/>
    <property type="evidence" value="ECO:0007669"/>
    <property type="project" value="UniProtKB-KW"/>
</dbReference>
<feature type="active site" description="Charge relay system" evidence="5">
    <location>
        <position position="234"/>
    </location>
</feature>
<keyword evidence="9" id="KW-1185">Reference proteome</keyword>
<dbReference type="InterPro" id="IPR000209">
    <property type="entry name" value="Peptidase_S8/S53_dom"/>
</dbReference>
<comment type="similarity">
    <text evidence="1 5">Belongs to the peptidase S8 family.</text>
</comment>
<dbReference type="Pfam" id="PF00082">
    <property type="entry name" value="Peptidase_S8"/>
    <property type="match status" value="1"/>
</dbReference>
<keyword evidence="4 5" id="KW-0720">Serine protease</keyword>
<name>A0A845LC37_HELGE</name>
<evidence type="ECO:0000259" key="6">
    <source>
        <dbReference type="Pfam" id="PF00082"/>
    </source>
</evidence>
<dbReference type="InterPro" id="IPR036852">
    <property type="entry name" value="Peptidase_S8/S53_dom_sf"/>
</dbReference>
<dbReference type="SUPFAM" id="SSF55383">
    <property type="entry name" value="Copper amine oxidase, domain N"/>
    <property type="match status" value="1"/>
</dbReference>
<accession>A0A845LC37</accession>
<sequence length="352" mass="38105">MGTIPAFYESDAAVSPWHIEAAGVAEHWKQSRGAGIVVAVIDTGIDPRHPDFSGRIVEMRTFEGGSVNDENGHGTHVAGIVAGARTGLAPEARLVSLKVGDSKGRVDTEAAKEALRYVREFNGQRDPADRIRYVNCSFGSPAIDLELWVVIKELVKSGVSIFVSAGNSGDGSADTWEPNFPGFFPEVICLGACQQDFQPAKFSSSYDGVDFMAFGVDVYSCWPGGGYKALSGTSMASPMALGMCLLLEAAFGRPMTDDERYAALMRYARPTSGNPLMVGHGVLDYRQSPRFATEITMTVGSSEFLVNGQQQQMEGVPQIIADRLYVPVRYVAEAFGATVRWDGEKGQARFYR</sequence>
<dbReference type="PROSITE" id="PS00137">
    <property type="entry name" value="SUBTILASE_HIS"/>
    <property type="match status" value="1"/>
</dbReference>
<dbReference type="InterPro" id="IPR012854">
    <property type="entry name" value="Cu_amine_oxidase-like_N"/>
</dbReference>
<dbReference type="InterPro" id="IPR050131">
    <property type="entry name" value="Peptidase_S8_subtilisin-like"/>
</dbReference>
<dbReference type="Proteomes" id="UP000471031">
    <property type="component" value="Unassembled WGS sequence"/>
</dbReference>
<proteinExistence type="inferred from homology"/>
<dbReference type="InterPro" id="IPR036582">
    <property type="entry name" value="Mao_N_sf"/>
</dbReference>
<evidence type="ECO:0000256" key="3">
    <source>
        <dbReference type="ARBA" id="ARBA00022801"/>
    </source>
</evidence>
<dbReference type="PROSITE" id="PS00136">
    <property type="entry name" value="SUBTILASE_ASP"/>
    <property type="match status" value="1"/>
</dbReference>
<dbReference type="Gene3D" id="3.40.50.200">
    <property type="entry name" value="Peptidase S8/S53 domain"/>
    <property type="match status" value="1"/>
</dbReference>
<dbReference type="EMBL" id="WXEX01000003">
    <property type="protein sequence ID" value="MZP42209.1"/>
    <property type="molecule type" value="Genomic_DNA"/>
</dbReference>
<reference evidence="8 9" key="1">
    <citation type="submission" date="2020-01" db="EMBL/GenBank/DDBJ databases">
        <title>Whole genome sequence of Heliobacterium gestii DSM 11169.</title>
        <authorList>
            <person name="Kyndt J.A."/>
            <person name="Meyer T.E."/>
        </authorList>
    </citation>
    <scope>NUCLEOTIDE SEQUENCE [LARGE SCALE GENOMIC DNA]</scope>
    <source>
        <strain evidence="8 9">DSM 11169</strain>
    </source>
</reference>
<dbReference type="PANTHER" id="PTHR43806">
    <property type="entry name" value="PEPTIDASE S8"/>
    <property type="match status" value="1"/>
</dbReference>
<evidence type="ECO:0000259" key="7">
    <source>
        <dbReference type="Pfam" id="PF07833"/>
    </source>
</evidence>
<evidence type="ECO:0000256" key="4">
    <source>
        <dbReference type="ARBA" id="ARBA00022825"/>
    </source>
</evidence>
<comment type="caution">
    <text evidence="8">The sequence shown here is derived from an EMBL/GenBank/DDBJ whole genome shotgun (WGS) entry which is preliminary data.</text>
</comment>
<evidence type="ECO:0000256" key="5">
    <source>
        <dbReference type="PROSITE-ProRule" id="PRU01240"/>
    </source>
</evidence>
<dbReference type="PROSITE" id="PS51892">
    <property type="entry name" value="SUBTILASE"/>
    <property type="match status" value="1"/>
</dbReference>
<dbReference type="RefSeq" id="WP_161260792.1">
    <property type="nucleotide sequence ID" value="NZ_JAFBDC010000006.1"/>
</dbReference>
<dbReference type="Gene3D" id="3.30.457.10">
    <property type="entry name" value="Copper amine oxidase-like, N-terminal domain"/>
    <property type="match status" value="1"/>
</dbReference>
<dbReference type="Pfam" id="PF07833">
    <property type="entry name" value="Cu_amine_oxidN1"/>
    <property type="match status" value="1"/>
</dbReference>
<protein>
    <submittedName>
        <fullName evidence="8">S8 family serine peptidase</fullName>
    </submittedName>
</protein>
<dbReference type="PANTHER" id="PTHR43806:SF11">
    <property type="entry name" value="CEREVISIN-RELATED"/>
    <property type="match status" value="1"/>
</dbReference>
<dbReference type="PRINTS" id="PR00723">
    <property type="entry name" value="SUBTILISIN"/>
</dbReference>
<dbReference type="GO" id="GO:0004252">
    <property type="term" value="F:serine-type endopeptidase activity"/>
    <property type="evidence" value="ECO:0007669"/>
    <property type="project" value="UniProtKB-UniRule"/>
</dbReference>
<gene>
    <name evidence="8" type="ORF">GTO89_04040</name>
</gene>
<keyword evidence="2 5" id="KW-0645">Protease</keyword>
<evidence type="ECO:0000256" key="1">
    <source>
        <dbReference type="ARBA" id="ARBA00011073"/>
    </source>
</evidence>
<evidence type="ECO:0000313" key="9">
    <source>
        <dbReference type="Proteomes" id="UP000471031"/>
    </source>
</evidence>
<feature type="active site" description="Charge relay system" evidence="5">
    <location>
        <position position="73"/>
    </location>
</feature>
<organism evidence="8 9">
    <name type="scientific">Heliomicrobium gestii</name>
    <name type="common">Heliobacterium gestii</name>
    <dbReference type="NCBI Taxonomy" id="2699"/>
    <lineage>
        <taxon>Bacteria</taxon>
        <taxon>Bacillati</taxon>
        <taxon>Bacillota</taxon>
        <taxon>Clostridia</taxon>
        <taxon>Eubacteriales</taxon>
        <taxon>Heliobacteriaceae</taxon>
        <taxon>Heliomicrobium</taxon>
    </lineage>
</organism>
<keyword evidence="3 5" id="KW-0378">Hydrolase</keyword>
<feature type="domain" description="Peptidase S8/S53" evidence="6">
    <location>
        <begin position="33"/>
        <end position="281"/>
    </location>
</feature>
<dbReference type="SUPFAM" id="SSF52743">
    <property type="entry name" value="Subtilisin-like"/>
    <property type="match status" value="1"/>
</dbReference>
<dbReference type="OrthoDB" id="9798386at2"/>
<dbReference type="InterPro" id="IPR023827">
    <property type="entry name" value="Peptidase_S8_Asp-AS"/>
</dbReference>
<evidence type="ECO:0000313" key="8">
    <source>
        <dbReference type="EMBL" id="MZP42209.1"/>
    </source>
</evidence>